<keyword evidence="3" id="KW-1185">Reference proteome</keyword>
<feature type="chain" id="PRO_5046145730" evidence="1">
    <location>
        <begin position="24"/>
        <end position="81"/>
    </location>
</feature>
<evidence type="ECO:0000313" key="2">
    <source>
        <dbReference type="EMBL" id="KAL1835245.1"/>
    </source>
</evidence>
<name>A0ABR3V0A2_9PEZI</name>
<dbReference type="Proteomes" id="UP001586593">
    <property type="component" value="Unassembled WGS sequence"/>
</dbReference>
<organism evidence="2 3">
    <name type="scientific">Phialemonium thermophilum</name>
    <dbReference type="NCBI Taxonomy" id="223376"/>
    <lineage>
        <taxon>Eukaryota</taxon>
        <taxon>Fungi</taxon>
        <taxon>Dikarya</taxon>
        <taxon>Ascomycota</taxon>
        <taxon>Pezizomycotina</taxon>
        <taxon>Sordariomycetes</taxon>
        <taxon>Sordariomycetidae</taxon>
        <taxon>Cephalothecales</taxon>
        <taxon>Cephalothecaceae</taxon>
        <taxon>Phialemonium</taxon>
    </lineage>
</organism>
<evidence type="ECO:0000256" key="1">
    <source>
        <dbReference type="SAM" id="SignalP"/>
    </source>
</evidence>
<accession>A0ABR3V0A2</accession>
<keyword evidence="1" id="KW-0732">Signal</keyword>
<sequence length="81" mass="8003">MVSSSRPLAAASSLVAVASLALAQKCALQFDGRVPGALGVASFDSANDLFSSSNVLGQGLQFSQLLQLPAVAPSLVGAEGA</sequence>
<feature type="signal peptide" evidence="1">
    <location>
        <begin position="1"/>
        <end position="23"/>
    </location>
</feature>
<reference evidence="2 3" key="1">
    <citation type="journal article" date="2024" name="Commun. Biol.">
        <title>Comparative genomic analysis of thermophilic fungi reveals convergent evolutionary adaptations and gene losses.</title>
        <authorList>
            <person name="Steindorff A.S."/>
            <person name="Aguilar-Pontes M.V."/>
            <person name="Robinson A.J."/>
            <person name="Andreopoulos B."/>
            <person name="LaButti K."/>
            <person name="Kuo A."/>
            <person name="Mondo S."/>
            <person name="Riley R."/>
            <person name="Otillar R."/>
            <person name="Haridas S."/>
            <person name="Lipzen A."/>
            <person name="Grimwood J."/>
            <person name="Schmutz J."/>
            <person name="Clum A."/>
            <person name="Reid I.D."/>
            <person name="Moisan M.C."/>
            <person name="Butler G."/>
            <person name="Nguyen T.T.M."/>
            <person name="Dewar K."/>
            <person name="Conant G."/>
            <person name="Drula E."/>
            <person name="Henrissat B."/>
            <person name="Hansel C."/>
            <person name="Singer S."/>
            <person name="Hutchinson M.I."/>
            <person name="de Vries R.P."/>
            <person name="Natvig D.O."/>
            <person name="Powell A.J."/>
            <person name="Tsang A."/>
            <person name="Grigoriev I.V."/>
        </authorList>
    </citation>
    <scope>NUCLEOTIDE SEQUENCE [LARGE SCALE GENOMIC DNA]</scope>
    <source>
        <strain evidence="2 3">ATCC 24622</strain>
    </source>
</reference>
<protein>
    <submittedName>
        <fullName evidence="2">Uncharacterized protein</fullName>
    </submittedName>
</protein>
<comment type="caution">
    <text evidence="2">The sequence shown here is derived from an EMBL/GenBank/DDBJ whole genome shotgun (WGS) entry which is preliminary data.</text>
</comment>
<proteinExistence type="predicted"/>
<dbReference type="EMBL" id="JAZHXJ010003324">
    <property type="protein sequence ID" value="KAL1835245.1"/>
    <property type="molecule type" value="Genomic_DNA"/>
</dbReference>
<gene>
    <name evidence="2" type="ORF">VTK73DRAFT_5934</name>
</gene>
<evidence type="ECO:0000313" key="3">
    <source>
        <dbReference type="Proteomes" id="UP001586593"/>
    </source>
</evidence>